<reference evidence="3" key="1">
    <citation type="journal article" date="2019" name="Int. J. Syst. Evol. Microbiol.">
        <title>The Global Catalogue of Microorganisms (GCM) 10K type strain sequencing project: providing services to taxonomists for standard genome sequencing and annotation.</title>
        <authorList>
            <consortium name="The Broad Institute Genomics Platform"/>
            <consortium name="The Broad Institute Genome Sequencing Center for Infectious Disease"/>
            <person name="Wu L."/>
            <person name="Ma J."/>
        </authorList>
    </citation>
    <scope>NUCLEOTIDE SEQUENCE [LARGE SCALE GENOMIC DNA]</scope>
    <source>
        <strain evidence="3">JCM 17782</strain>
    </source>
</reference>
<evidence type="ECO:0000313" key="2">
    <source>
        <dbReference type="EMBL" id="GAA4535401.1"/>
    </source>
</evidence>
<evidence type="ECO:0000256" key="1">
    <source>
        <dbReference type="SAM" id="MobiDB-lite"/>
    </source>
</evidence>
<dbReference type="EMBL" id="BAABGF010000010">
    <property type="protein sequence ID" value="GAA4535401.1"/>
    <property type="molecule type" value="Genomic_DNA"/>
</dbReference>
<evidence type="ECO:0000313" key="3">
    <source>
        <dbReference type="Proteomes" id="UP001501417"/>
    </source>
</evidence>
<sequence length="55" mass="5516">MKAVAQKSDAMTNNAECILDRGGYGAWVPAHSPPLSDAGSSAPQLASFGPGGRGD</sequence>
<gene>
    <name evidence="2" type="ORF">GCM10023161_08870</name>
</gene>
<accession>A0ABP8RCA0</accession>
<name>A0ABP8RCA0_9MYCO</name>
<proteinExistence type="predicted"/>
<dbReference type="Proteomes" id="UP001501417">
    <property type="component" value="Unassembled WGS sequence"/>
</dbReference>
<keyword evidence="3" id="KW-1185">Reference proteome</keyword>
<comment type="caution">
    <text evidence="2">The sequence shown here is derived from an EMBL/GenBank/DDBJ whole genome shotgun (WGS) entry which is preliminary data.</text>
</comment>
<organism evidence="2 3">
    <name type="scientific">Mycobacterium paraffinicum</name>
    <dbReference type="NCBI Taxonomy" id="53378"/>
    <lineage>
        <taxon>Bacteria</taxon>
        <taxon>Bacillati</taxon>
        <taxon>Actinomycetota</taxon>
        <taxon>Actinomycetes</taxon>
        <taxon>Mycobacteriales</taxon>
        <taxon>Mycobacteriaceae</taxon>
        <taxon>Mycobacterium</taxon>
    </lineage>
</organism>
<feature type="region of interest" description="Disordered" evidence="1">
    <location>
        <begin position="31"/>
        <end position="55"/>
    </location>
</feature>
<protein>
    <submittedName>
        <fullName evidence="2">Uncharacterized protein</fullName>
    </submittedName>
</protein>